<dbReference type="InterPro" id="IPR001736">
    <property type="entry name" value="PLipase_D/transphosphatidylase"/>
</dbReference>
<dbReference type="PROSITE" id="PS50035">
    <property type="entry name" value="PLD"/>
    <property type="match status" value="1"/>
</dbReference>
<dbReference type="GO" id="GO:0003824">
    <property type="term" value="F:catalytic activity"/>
    <property type="evidence" value="ECO:0007669"/>
    <property type="project" value="InterPro"/>
</dbReference>
<feature type="domain" description="PLD phosphodiesterase" evidence="1">
    <location>
        <begin position="127"/>
        <end position="159"/>
    </location>
</feature>
<gene>
    <name evidence="2" type="ORF">S01H1_57223</name>
</gene>
<dbReference type="EMBL" id="BARS01037313">
    <property type="protein sequence ID" value="GAG24893.1"/>
    <property type="molecule type" value="Genomic_DNA"/>
</dbReference>
<dbReference type="AlphaFoldDB" id="X0WK62"/>
<evidence type="ECO:0000313" key="2">
    <source>
        <dbReference type="EMBL" id="GAG24893.1"/>
    </source>
</evidence>
<feature type="non-terminal residue" evidence="2">
    <location>
        <position position="230"/>
    </location>
</feature>
<comment type="caution">
    <text evidence="2">The sequence shown here is derived from an EMBL/GenBank/DDBJ whole genome shotgun (WGS) entry which is preliminary data.</text>
</comment>
<evidence type="ECO:0000259" key="1">
    <source>
        <dbReference type="PROSITE" id="PS50035"/>
    </source>
</evidence>
<protein>
    <recommendedName>
        <fullName evidence="1">PLD phosphodiesterase domain-containing protein</fullName>
    </recommendedName>
</protein>
<name>X0WK62_9ZZZZ</name>
<proteinExistence type="predicted"/>
<organism evidence="2">
    <name type="scientific">marine sediment metagenome</name>
    <dbReference type="NCBI Taxonomy" id="412755"/>
    <lineage>
        <taxon>unclassified sequences</taxon>
        <taxon>metagenomes</taxon>
        <taxon>ecological metagenomes</taxon>
    </lineage>
</organism>
<reference evidence="2" key="1">
    <citation type="journal article" date="2014" name="Front. Microbiol.">
        <title>High frequency of phylogenetically diverse reductive dehalogenase-homologous genes in deep subseafloor sedimentary metagenomes.</title>
        <authorList>
            <person name="Kawai M."/>
            <person name="Futagami T."/>
            <person name="Toyoda A."/>
            <person name="Takaki Y."/>
            <person name="Nishi S."/>
            <person name="Hori S."/>
            <person name="Arai W."/>
            <person name="Tsubouchi T."/>
            <person name="Morono Y."/>
            <person name="Uchiyama I."/>
            <person name="Ito T."/>
            <person name="Fujiyama A."/>
            <person name="Inagaki F."/>
            <person name="Takami H."/>
        </authorList>
    </citation>
    <scope>NUCLEOTIDE SEQUENCE</scope>
    <source>
        <strain evidence="2">Expedition CK06-06</strain>
    </source>
</reference>
<accession>X0WK62</accession>
<sequence length="230" mass="24263">MRKTSWLRHDVATAVSDFLVASGAGTFVKKTLAQTLTILGKAAASGLASLNAGSKVVQQPASITDHLDNTAGGTDAELSKAPTSNVMFDHAVTPPFDHLTGLLRSGGQLIIIPTIGWTEVENNVTIDQFTNYTKLTVVDAAGAGDGRAYIGTKNLNPGAWQVSYIDWDKELFFQFSIVRATVEATSPPLCYVQLKATNAAGALAADGLGIRIGDDGNDPHTADRKLYGES</sequence>